<reference evidence="1" key="1">
    <citation type="submission" date="2020-05" db="EMBL/GenBank/DDBJ databases">
        <title>Large-scale comparative analyses of tick genomes elucidate their genetic diversity and vector capacities.</title>
        <authorList>
            <person name="Jia N."/>
            <person name="Wang J."/>
            <person name="Shi W."/>
            <person name="Du L."/>
            <person name="Sun Y."/>
            <person name="Zhan W."/>
            <person name="Jiang J."/>
            <person name="Wang Q."/>
            <person name="Zhang B."/>
            <person name="Ji P."/>
            <person name="Sakyi L.B."/>
            <person name="Cui X."/>
            <person name="Yuan T."/>
            <person name="Jiang B."/>
            <person name="Yang W."/>
            <person name="Lam T.T.-Y."/>
            <person name="Chang Q."/>
            <person name="Ding S."/>
            <person name="Wang X."/>
            <person name="Zhu J."/>
            <person name="Ruan X."/>
            <person name="Zhao L."/>
            <person name="Wei J."/>
            <person name="Que T."/>
            <person name="Du C."/>
            <person name="Cheng J."/>
            <person name="Dai P."/>
            <person name="Han X."/>
            <person name="Huang E."/>
            <person name="Gao Y."/>
            <person name="Liu J."/>
            <person name="Shao H."/>
            <person name="Ye R."/>
            <person name="Li L."/>
            <person name="Wei W."/>
            <person name="Wang X."/>
            <person name="Wang C."/>
            <person name="Yang T."/>
            <person name="Huo Q."/>
            <person name="Li W."/>
            <person name="Guo W."/>
            <person name="Chen H."/>
            <person name="Zhou L."/>
            <person name="Ni X."/>
            <person name="Tian J."/>
            <person name="Zhou Y."/>
            <person name="Sheng Y."/>
            <person name="Liu T."/>
            <person name="Pan Y."/>
            <person name="Xia L."/>
            <person name="Li J."/>
            <person name="Zhao F."/>
            <person name="Cao W."/>
        </authorList>
    </citation>
    <scope>NUCLEOTIDE SEQUENCE</scope>
    <source>
        <strain evidence="1">Hyas-2018</strain>
    </source>
</reference>
<evidence type="ECO:0000313" key="1">
    <source>
        <dbReference type="EMBL" id="KAH6943107.1"/>
    </source>
</evidence>
<gene>
    <name evidence="1" type="ORF">HPB50_016011</name>
</gene>
<evidence type="ECO:0000313" key="2">
    <source>
        <dbReference type="Proteomes" id="UP000821845"/>
    </source>
</evidence>
<protein>
    <submittedName>
        <fullName evidence="1">Uncharacterized protein</fullName>
    </submittedName>
</protein>
<accession>A0ACB7T9Z1</accession>
<name>A0ACB7T9Z1_HYAAI</name>
<sequence length="703" mass="78825">MVTFACHCKLSQTGVPLYCPVHDNAMHVVVAAGTPNPSAKPLPEMCLPRATWMTQLMKLLDVHDDSLHLDSFKACYRAEFGALPVSTNSEKWQAGNVPLEHLVASVPGISIVTSKRGFKQAKRDVLTKQTAGIVNGSPTEKLALEMVELLSSQPHCRVEVGRFSEVYQAHFSRHFCALDYGRSRVVDAMATIPEIVEVLGHGYHSVITLTHKEQMKRFTWDVERLFKTPDVPRTMSMFTLLRRYQNMYERPLEVADYGVCTLDDLLEALPSVMFVVERKDGNIFISYPEPGLPDPTMEQAERLRMFARELVHMLSPTGDRGIPLCDLGLTYERTFGRPLCISNYLPCGNLLNLIQAISDVVQLDTRNNWKVVLLAPSYQHRRWQRPLVSKEETSQAESLKSRREEECILDLLSEPISSIDLAQLWEAFHNRCGSYPNLALLRGLERDGCILLNRNVGHVQLSPLYQLAWQLRRLLYSITEPGEEPKTSLDNLEFAYIRRYSKLVPVEDLGFQSVEELLISLPKYFTLSWDRGTRVVSVAEADLLPSAVAAEPSPPSPAESTRTPSPAHGSDDTTTNSFESTVEQELLELCTQSEQELMQLCAEPGPGRLPERELLELFPPSDDDLLNRPIPSSVPSPVIQPEVALAENLIWFDAVDYREPFAEIGAGPRLDADSAEHLDSVATPAKATRKKRIAAMFPVPLSQ</sequence>
<dbReference type="Proteomes" id="UP000821845">
    <property type="component" value="Chromosome 10"/>
</dbReference>
<organism evidence="1 2">
    <name type="scientific">Hyalomma asiaticum</name>
    <name type="common">Tick</name>
    <dbReference type="NCBI Taxonomy" id="266040"/>
    <lineage>
        <taxon>Eukaryota</taxon>
        <taxon>Metazoa</taxon>
        <taxon>Ecdysozoa</taxon>
        <taxon>Arthropoda</taxon>
        <taxon>Chelicerata</taxon>
        <taxon>Arachnida</taxon>
        <taxon>Acari</taxon>
        <taxon>Parasitiformes</taxon>
        <taxon>Ixodida</taxon>
        <taxon>Ixodoidea</taxon>
        <taxon>Ixodidae</taxon>
        <taxon>Hyalomminae</taxon>
        <taxon>Hyalomma</taxon>
    </lineage>
</organism>
<keyword evidence="2" id="KW-1185">Reference proteome</keyword>
<comment type="caution">
    <text evidence="1">The sequence shown here is derived from an EMBL/GenBank/DDBJ whole genome shotgun (WGS) entry which is preliminary data.</text>
</comment>
<proteinExistence type="predicted"/>
<dbReference type="EMBL" id="CM023490">
    <property type="protein sequence ID" value="KAH6943107.1"/>
    <property type="molecule type" value="Genomic_DNA"/>
</dbReference>